<comment type="caution">
    <text evidence="1">The sequence shown here is derived from an EMBL/GenBank/DDBJ whole genome shotgun (WGS) entry which is preliminary data.</text>
</comment>
<evidence type="ECO:0000313" key="2">
    <source>
        <dbReference type="Proteomes" id="UP000469292"/>
    </source>
</evidence>
<protein>
    <submittedName>
        <fullName evidence="1">Uncharacterized protein</fullName>
    </submittedName>
</protein>
<dbReference type="InterPro" id="IPR046571">
    <property type="entry name" value="DUF6725"/>
</dbReference>
<dbReference type="Pfam" id="PF20486">
    <property type="entry name" value="DUF6725"/>
    <property type="match status" value="1"/>
</dbReference>
<dbReference type="Proteomes" id="UP000469292">
    <property type="component" value="Unassembled WGS sequence"/>
</dbReference>
<evidence type="ECO:0000313" key="1">
    <source>
        <dbReference type="EMBL" id="NEG70094.1"/>
    </source>
</evidence>
<dbReference type="EMBL" id="VYSG01000002">
    <property type="protein sequence ID" value="NEG70094.1"/>
    <property type="molecule type" value="Genomic_DNA"/>
</dbReference>
<sequence>MPLPGIIPAGARIVVRTDDGTDERTGRTTFRDFVGHVVSWDPSAGELVLDRDASANGRRPAERVTIKMATIVRLKPVPERKY</sequence>
<name>A0A6I5NFH6_9BIFI</name>
<dbReference type="RefSeq" id="WP_163227695.1">
    <property type="nucleotide sequence ID" value="NZ_VYSG01000002.1"/>
</dbReference>
<gene>
    <name evidence="1" type="ORF">F6S87_05720</name>
</gene>
<reference evidence="1 2" key="1">
    <citation type="submission" date="2019-09" db="EMBL/GenBank/DDBJ databases">
        <title>Phylogenetic characterization of a novel taxon of the genus Bifidobacterium: Bifidobacterium choloepi sp. nov.</title>
        <authorList>
            <person name="Modesto M."/>
            <person name="Satti M."/>
        </authorList>
    </citation>
    <scope>NUCLEOTIDE SEQUENCE [LARGE SCALE GENOMIC DNA]</scope>
    <source>
        <strain evidence="1 2">BRDM6</strain>
    </source>
</reference>
<proteinExistence type="predicted"/>
<dbReference type="AlphaFoldDB" id="A0A6I5NFH6"/>
<keyword evidence="2" id="KW-1185">Reference proteome</keyword>
<organism evidence="1 2">
    <name type="scientific">Bifidobacterium choloepi</name>
    <dbReference type="NCBI Taxonomy" id="2614131"/>
    <lineage>
        <taxon>Bacteria</taxon>
        <taxon>Bacillati</taxon>
        <taxon>Actinomycetota</taxon>
        <taxon>Actinomycetes</taxon>
        <taxon>Bifidobacteriales</taxon>
        <taxon>Bifidobacteriaceae</taxon>
        <taxon>Bifidobacterium</taxon>
    </lineage>
</organism>
<accession>A0A6I5NFH6</accession>